<dbReference type="PROSITE" id="PS50181">
    <property type="entry name" value="FBOX"/>
    <property type="match status" value="1"/>
</dbReference>
<comment type="caution">
    <text evidence="3">The sequence shown here is derived from an EMBL/GenBank/DDBJ whole genome shotgun (WGS) entry which is preliminary data.</text>
</comment>
<dbReference type="SUPFAM" id="SSF52047">
    <property type="entry name" value="RNI-like"/>
    <property type="match status" value="1"/>
</dbReference>
<dbReference type="EMBL" id="CAJNOK010000309">
    <property type="protein sequence ID" value="CAF0744122.1"/>
    <property type="molecule type" value="Genomic_DNA"/>
</dbReference>
<name>A0A814EBI3_9BILA</name>
<dbReference type="AlphaFoldDB" id="A0A814EBI3"/>
<evidence type="ECO:0000313" key="5">
    <source>
        <dbReference type="EMBL" id="CAF3741910.1"/>
    </source>
</evidence>
<proteinExistence type="predicted"/>
<dbReference type="Proteomes" id="UP000677228">
    <property type="component" value="Unassembled WGS sequence"/>
</dbReference>
<dbReference type="Proteomes" id="UP000663829">
    <property type="component" value="Unassembled WGS sequence"/>
</dbReference>
<dbReference type="EMBL" id="CAJOBA010000309">
    <property type="protein sequence ID" value="CAF3521953.1"/>
    <property type="molecule type" value="Genomic_DNA"/>
</dbReference>
<evidence type="ECO:0000313" key="4">
    <source>
        <dbReference type="EMBL" id="CAF3521953.1"/>
    </source>
</evidence>
<dbReference type="InterPro" id="IPR001810">
    <property type="entry name" value="F-box_dom"/>
</dbReference>
<sequence>MSSCTTFENIPCEILLDIFEHLDIYDIYQSFSNLNTFLNCVINNHHLSVHSNVTLLTNFQFNHYYHFVFPQIAHRLKKLKLSFHIDNDLVIKLFDFNQFISGIETLTLLDINSTHFEYLSTLTFPNLKYLCINTCNVKETISVDVYERLLTNPLLKSCKLELNCSIIIKEDIILADGLEHLTLNWCSIYSLFLLLKQQPKLNSLHVTLIDHPLSERPWFVQLPINLYLTNLHLNISELITINKISSLLDSLPKLRSLIIIGIVGYPMYFSNEYWEKYISTLDQFTLILRFDTLSLVNMNIIQSQFLNHIWTKKPNFHVQHQYCCPFKILIVMFNKTTSPNIPNFETIFDQITENSLHFTL</sequence>
<feature type="domain" description="F-box" evidence="1">
    <location>
        <begin position="4"/>
        <end position="53"/>
    </location>
</feature>
<dbReference type="Proteomes" id="UP000682733">
    <property type="component" value="Unassembled WGS sequence"/>
</dbReference>
<evidence type="ECO:0000313" key="6">
    <source>
        <dbReference type="Proteomes" id="UP000663829"/>
    </source>
</evidence>
<evidence type="ECO:0000259" key="1">
    <source>
        <dbReference type="PROSITE" id="PS50181"/>
    </source>
</evidence>
<dbReference type="Proteomes" id="UP000681722">
    <property type="component" value="Unassembled WGS sequence"/>
</dbReference>
<reference evidence="3" key="1">
    <citation type="submission" date="2021-02" db="EMBL/GenBank/DDBJ databases">
        <authorList>
            <person name="Nowell W R."/>
        </authorList>
    </citation>
    <scope>NUCLEOTIDE SEQUENCE</scope>
</reference>
<evidence type="ECO:0000313" key="3">
    <source>
        <dbReference type="EMBL" id="CAF0968656.1"/>
    </source>
</evidence>
<keyword evidence="6" id="KW-1185">Reference proteome</keyword>
<evidence type="ECO:0000313" key="2">
    <source>
        <dbReference type="EMBL" id="CAF0744122.1"/>
    </source>
</evidence>
<organism evidence="3 6">
    <name type="scientific">Didymodactylos carnosus</name>
    <dbReference type="NCBI Taxonomy" id="1234261"/>
    <lineage>
        <taxon>Eukaryota</taxon>
        <taxon>Metazoa</taxon>
        <taxon>Spiralia</taxon>
        <taxon>Gnathifera</taxon>
        <taxon>Rotifera</taxon>
        <taxon>Eurotatoria</taxon>
        <taxon>Bdelloidea</taxon>
        <taxon>Philodinida</taxon>
        <taxon>Philodinidae</taxon>
        <taxon>Didymodactylos</taxon>
    </lineage>
</organism>
<accession>A0A814EBI3</accession>
<dbReference type="EMBL" id="CAJNOQ010002613">
    <property type="protein sequence ID" value="CAF0968656.1"/>
    <property type="molecule type" value="Genomic_DNA"/>
</dbReference>
<dbReference type="EMBL" id="CAJOBC010002613">
    <property type="protein sequence ID" value="CAF3741910.1"/>
    <property type="molecule type" value="Genomic_DNA"/>
</dbReference>
<gene>
    <name evidence="3" type="ORF">GPM918_LOCUS12113</name>
    <name evidence="2" type="ORF">OVA965_LOCUS1621</name>
    <name evidence="5" type="ORF">SRO942_LOCUS12114</name>
    <name evidence="4" type="ORF">TMI583_LOCUS1621</name>
</gene>
<dbReference type="OrthoDB" id="10064583at2759"/>
<protein>
    <recommendedName>
        <fullName evidence="1">F-box domain-containing protein</fullName>
    </recommendedName>
</protein>